<dbReference type="GO" id="GO:0046872">
    <property type="term" value="F:metal ion binding"/>
    <property type="evidence" value="ECO:0007669"/>
    <property type="project" value="InterPro"/>
</dbReference>
<dbReference type="Proteomes" id="UP000009183">
    <property type="component" value="Chromosome 2"/>
</dbReference>
<dbReference type="Pfam" id="PF00403">
    <property type="entry name" value="HMA"/>
    <property type="match status" value="1"/>
</dbReference>
<feature type="domain" description="HMA" evidence="1">
    <location>
        <begin position="15"/>
        <end position="55"/>
    </location>
</feature>
<evidence type="ECO:0000313" key="3">
    <source>
        <dbReference type="Proteomes" id="UP000009183"/>
    </source>
</evidence>
<dbReference type="HOGENOM" id="CLU_173623_0_0_1"/>
<dbReference type="InterPro" id="IPR006121">
    <property type="entry name" value="HMA_dom"/>
</dbReference>
<dbReference type="AlphaFoldDB" id="D7TN46"/>
<dbReference type="STRING" id="29760.D7TN46"/>
<dbReference type="OMA" id="TNCINKH"/>
<evidence type="ECO:0000313" key="2">
    <source>
        <dbReference type="EMBL" id="CBI31919.3"/>
    </source>
</evidence>
<protein>
    <recommendedName>
        <fullName evidence="1">HMA domain-containing protein</fullName>
    </recommendedName>
</protein>
<sequence length="93" mass="10988">MEERPQFQVIAMTANLGCACCRQKVFQLTSRMTGLREYTVDVRNKRVIVKGDVKVRWNTRTESLKGKMKKGQRPFNFFFRFLKTNCINKHLVD</sequence>
<dbReference type="eggNOG" id="ENOG502S8KU">
    <property type="taxonomic scope" value="Eukaryota"/>
</dbReference>
<organism evidence="2 3">
    <name type="scientific">Vitis vinifera</name>
    <name type="common">Grape</name>
    <dbReference type="NCBI Taxonomy" id="29760"/>
    <lineage>
        <taxon>Eukaryota</taxon>
        <taxon>Viridiplantae</taxon>
        <taxon>Streptophyta</taxon>
        <taxon>Embryophyta</taxon>
        <taxon>Tracheophyta</taxon>
        <taxon>Spermatophyta</taxon>
        <taxon>Magnoliopsida</taxon>
        <taxon>eudicotyledons</taxon>
        <taxon>Gunneridae</taxon>
        <taxon>Pentapetalae</taxon>
        <taxon>rosids</taxon>
        <taxon>Vitales</taxon>
        <taxon>Vitaceae</taxon>
        <taxon>Viteae</taxon>
        <taxon>Vitis</taxon>
    </lineage>
</organism>
<dbReference type="PANTHER" id="PTHR46119">
    <property type="entry name" value="OS08G0405700 PROTEIN"/>
    <property type="match status" value="1"/>
</dbReference>
<keyword evidence="3" id="KW-1185">Reference proteome</keyword>
<dbReference type="SUPFAM" id="SSF55008">
    <property type="entry name" value="HMA, heavy metal-associated domain"/>
    <property type="match status" value="1"/>
</dbReference>
<accession>D7TN46</accession>
<dbReference type="PaxDb" id="29760-VIT_02s0154g00470.t01"/>
<dbReference type="EMBL" id="FN596001">
    <property type="protein sequence ID" value="CBI31919.3"/>
    <property type="molecule type" value="Genomic_DNA"/>
</dbReference>
<dbReference type="InParanoid" id="D7TN46"/>
<dbReference type="PROSITE" id="PS51257">
    <property type="entry name" value="PROKAR_LIPOPROTEIN"/>
    <property type="match status" value="1"/>
</dbReference>
<evidence type="ECO:0000259" key="1">
    <source>
        <dbReference type="Pfam" id="PF00403"/>
    </source>
</evidence>
<dbReference type="PANTHER" id="PTHR46119:SF15">
    <property type="entry name" value="PROTEIN SODIUM POTASSIUM ROOT DEFECTIVE 2"/>
    <property type="match status" value="1"/>
</dbReference>
<gene>
    <name evidence="2" type="ordered locus">VIT_02s0154g00470</name>
</gene>
<dbReference type="InterPro" id="IPR036163">
    <property type="entry name" value="HMA_dom_sf"/>
</dbReference>
<reference evidence="3" key="1">
    <citation type="journal article" date="2007" name="Nature">
        <title>The grapevine genome sequence suggests ancestral hexaploidization in major angiosperm phyla.</title>
        <authorList>
            <consortium name="The French-Italian Public Consortium for Grapevine Genome Characterization."/>
            <person name="Jaillon O."/>
            <person name="Aury J.-M."/>
            <person name="Noel B."/>
            <person name="Policriti A."/>
            <person name="Clepet C."/>
            <person name="Casagrande A."/>
            <person name="Choisne N."/>
            <person name="Aubourg S."/>
            <person name="Vitulo N."/>
            <person name="Jubin C."/>
            <person name="Vezzi A."/>
            <person name="Legeai F."/>
            <person name="Hugueney P."/>
            <person name="Dasilva C."/>
            <person name="Horner D."/>
            <person name="Mica E."/>
            <person name="Jublot D."/>
            <person name="Poulain J."/>
            <person name="Bruyere C."/>
            <person name="Billault A."/>
            <person name="Segurens B."/>
            <person name="Gouyvenoux M."/>
            <person name="Ugarte E."/>
            <person name="Cattonaro F."/>
            <person name="Anthouard V."/>
            <person name="Vico V."/>
            <person name="Del Fabbro C."/>
            <person name="Alaux M."/>
            <person name="Di Gaspero G."/>
            <person name="Dumas V."/>
            <person name="Felice N."/>
            <person name="Paillard S."/>
            <person name="Juman I."/>
            <person name="Moroldo M."/>
            <person name="Scalabrin S."/>
            <person name="Canaguier A."/>
            <person name="Le Clainche I."/>
            <person name="Malacrida G."/>
            <person name="Durand E."/>
            <person name="Pesole G."/>
            <person name="Laucou V."/>
            <person name="Chatelet P."/>
            <person name="Merdinoglu D."/>
            <person name="Delledonne M."/>
            <person name="Pezzotti M."/>
            <person name="Lecharny A."/>
            <person name="Scarpelli C."/>
            <person name="Artiguenave F."/>
            <person name="Pe M.E."/>
            <person name="Valle G."/>
            <person name="Morgante M."/>
            <person name="Caboche M."/>
            <person name="Adam-Blondon A.-F."/>
            <person name="Weissenbach J."/>
            <person name="Quetier F."/>
            <person name="Wincker P."/>
        </authorList>
    </citation>
    <scope>NUCLEOTIDE SEQUENCE [LARGE SCALE GENOMIC DNA]</scope>
    <source>
        <strain evidence="3">cv. Pinot noir / PN40024</strain>
    </source>
</reference>
<dbReference type="InterPro" id="IPR044526">
    <property type="entry name" value="NAKR1-3"/>
</dbReference>
<name>D7TN46_VITVI</name>
<dbReference type="Gene3D" id="3.30.70.100">
    <property type="match status" value="1"/>
</dbReference>
<proteinExistence type="predicted"/>
<dbReference type="FunCoup" id="D7TN46">
    <property type="interactions" value="24"/>
</dbReference>